<dbReference type="Gene3D" id="3.40.50.620">
    <property type="entry name" value="HUPs"/>
    <property type="match status" value="1"/>
</dbReference>
<dbReference type="InterPro" id="IPR012255">
    <property type="entry name" value="ETF_b"/>
</dbReference>
<dbReference type="Proteomes" id="UP000449710">
    <property type="component" value="Unassembled WGS sequence"/>
</dbReference>
<dbReference type="SMART" id="SM00893">
    <property type="entry name" value="ETF"/>
    <property type="match status" value="1"/>
</dbReference>
<name>A0AA43XKB3_9CLOT</name>
<dbReference type="InterPro" id="IPR014729">
    <property type="entry name" value="Rossmann-like_a/b/a_fold"/>
</dbReference>
<proteinExistence type="predicted"/>
<evidence type="ECO:0000313" key="4">
    <source>
        <dbReference type="Proteomes" id="UP000449710"/>
    </source>
</evidence>
<evidence type="ECO:0000256" key="1">
    <source>
        <dbReference type="ARBA" id="ARBA00042002"/>
    </source>
</evidence>
<dbReference type="Pfam" id="PF01012">
    <property type="entry name" value="ETF"/>
    <property type="match status" value="1"/>
</dbReference>
<evidence type="ECO:0000313" key="3">
    <source>
        <dbReference type="EMBL" id="NBG88403.1"/>
    </source>
</evidence>
<accession>A0AA43XKB3</accession>
<dbReference type="PANTHER" id="PTHR21294">
    <property type="entry name" value="ELECTRON TRANSFER FLAVOPROTEIN BETA-SUBUNIT"/>
    <property type="match status" value="1"/>
</dbReference>
<reference evidence="3 4" key="1">
    <citation type="submission" date="2019-04" db="EMBL/GenBank/DDBJ databases">
        <title>Isachenkonia alkalipeptolytica gen. nov. sp. nov. a new anaerobic, alkiliphilic organothrophic bacterium capable to reduce synthesized ferrihydrite isolated from a soda lake.</title>
        <authorList>
            <person name="Toshchakov S.V."/>
            <person name="Zavarzina D.G."/>
            <person name="Zhilina T.N."/>
            <person name="Kostrikina N.A."/>
            <person name="Kublanov I.V."/>
        </authorList>
    </citation>
    <scope>NUCLEOTIDE SEQUENCE [LARGE SCALE GENOMIC DNA]</scope>
    <source>
        <strain evidence="3 4">Z-1701</strain>
    </source>
</reference>
<gene>
    <name evidence="3" type="ORF">ISALK_07800</name>
</gene>
<sequence length="264" mass="30141">MKIICLVKFIPDVENIQFDQKKNILMREKAKLKLNPDDEIALAAALKVKEAAPETNVEIVTMGPEGVSRKFQDLLRRDVDRGTLISDPLYVGSDTYATSRIIGEFLKTRRADCIFTGTHSLDGDTSHVPGQIAEILDIPQMNNVITVNIEQLLQGKGLLEVNSEGDILQFQMKLPGIISFEKSREYKMPYIRYEDFQRDVRDKMEVLTNQDLQLTEEEVGLSGSLTEVSRTFMKTMGKKENITVKNDEEGIERVYQFLKEKEYI</sequence>
<evidence type="ECO:0000259" key="2">
    <source>
        <dbReference type="SMART" id="SM00893"/>
    </source>
</evidence>
<dbReference type="AlphaFoldDB" id="A0AA43XKB3"/>
<dbReference type="SUPFAM" id="SSF52402">
    <property type="entry name" value="Adenine nucleotide alpha hydrolases-like"/>
    <property type="match status" value="1"/>
</dbReference>
<protein>
    <recommendedName>
        <fullName evidence="1">Electron transfer flavoprotein small subunit</fullName>
    </recommendedName>
</protein>
<feature type="domain" description="Electron transfer flavoprotein alpha/beta-subunit N-terminal" evidence="2">
    <location>
        <begin position="22"/>
        <end position="216"/>
    </location>
</feature>
<keyword evidence="4" id="KW-1185">Reference proteome</keyword>
<dbReference type="PIRSF" id="PIRSF000090">
    <property type="entry name" value="Beta-ETF"/>
    <property type="match status" value="1"/>
</dbReference>
<dbReference type="RefSeq" id="WP_160720927.1">
    <property type="nucleotide sequence ID" value="NZ_SUMG01000007.1"/>
</dbReference>
<comment type="caution">
    <text evidence="3">The sequence shown here is derived from an EMBL/GenBank/DDBJ whole genome shotgun (WGS) entry which is preliminary data.</text>
</comment>
<dbReference type="PANTHER" id="PTHR21294:SF17">
    <property type="entry name" value="PROTEIN FIXA"/>
    <property type="match status" value="1"/>
</dbReference>
<dbReference type="InterPro" id="IPR014730">
    <property type="entry name" value="ETF_a/b_N"/>
</dbReference>
<dbReference type="EMBL" id="SUMG01000007">
    <property type="protein sequence ID" value="NBG88403.1"/>
    <property type="molecule type" value="Genomic_DNA"/>
</dbReference>
<organism evidence="3 4">
    <name type="scientific">Isachenkonia alkalipeptolytica</name>
    <dbReference type="NCBI Taxonomy" id="2565777"/>
    <lineage>
        <taxon>Bacteria</taxon>
        <taxon>Bacillati</taxon>
        <taxon>Bacillota</taxon>
        <taxon>Clostridia</taxon>
        <taxon>Eubacteriales</taxon>
        <taxon>Clostridiaceae</taxon>
        <taxon>Isachenkonia</taxon>
    </lineage>
</organism>
<dbReference type="GO" id="GO:0009055">
    <property type="term" value="F:electron transfer activity"/>
    <property type="evidence" value="ECO:0007669"/>
    <property type="project" value="InterPro"/>
</dbReference>